<keyword evidence="5" id="KW-0999">Mitochondrion inner membrane</keyword>
<organism evidence="12 13">
    <name type="scientific">Sinocyclocheilus grahami</name>
    <name type="common">Dianchi golden-line fish</name>
    <name type="synonym">Barbus grahami</name>
    <dbReference type="NCBI Taxonomy" id="75366"/>
    <lineage>
        <taxon>Eukaryota</taxon>
        <taxon>Metazoa</taxon>
        <taxon>Chordata</taxon>
        <taxon>Craniata</taxon>
        <taxon>Vertebrata</taxon>
        <taxon>Euteleostomi</taxon>
        <taxon>Actinopterygii</taxon>
        <taxon>Neopterygii</taxon>
        <taxon>Teleostei</taxon>
        <taxon>Ostariophysi</taxon>
        <taxon>Cypriniformes</taxon>
        <taxon>Cyprinidae</taxon>
        <taxon>Cyprininae</taxon>
        <taxon>Sinocyclocheilus</taxon>
    </lineage>
</organism>
<evidence type="ECO:0000256" key="7">
    <source>
        <dbReference type="ARBA" id="ARBA00022946"/>
    </source>
</evidence>
<keyword evidence="3" id="KW-0479">Metal-binding</keyword>
<name>A0A672KF65_SINGR</name>
<dbReference type="PANTHER" id="PTHR12294:SF10">
    <property type="entry name" value="CALCIUM UPTAKE PROTEIN 3, MITOCHONDRIAL"/>
    <property type="match status" value="1"/>
</dbReference>
<keyword evidence="10" id="KW-0812">Transmembrane</keyword>
<dbReference type="CDD" id="cd16175">
    <property type="entry name" value="EFh_MICU3"/>
    <property type="match status" value="1"/>
</dbReference>
<keyword evidence="4" id="KW-0677">Repeat</keyword>
<dbReference type="InParanoid" id="A0A672KF65"/>
<accession>A0A672KF65</accession>
<keyword evidence="13" id="KW-1185">Reference proteome</keyword>
<dbReference type="InterPro" id="IPR039800">
    <property type="entry name" value="MICU1/2/3"/>
</dbReference>
<evidence type="ECO:0000313" key="12">
    <source>
        <dbReference type="Ensembl" id="ENSSGRP00000008378.1"/>
    </source>
</evidence>
<evidence type="ECO:0000256" key="4">
    <source>
        <dbReference type="ARBA" id="ARBA00022737"/>
    </source>
</evidence>
<sequence length="501" mass="57939">MRTRESCTNSVIATIMAAVRRLGVICRSLSLSSDTRNALFRSPVKDNRCIRRGIAVAVGVAAGGAVLYYYYSEMCGFRGRKAPINGIGCRALLPSLPAVAAKEKVWLFPLDVYMSSHEHRFRLFSSVEYEGQLYMTPQNFIESVTMSEPRIRKPWRSLTKQELEKILSDTPPVWKGTSKLFRNLRERGIIAYTEYLFLLCILTKPHAGFKIAFNMFDADGNQMVDKREFLVLQEIFRKKNEKKGRKGDAEKSAQLSMQLYGYQVAPVNSVLKKESQEFVPRSYWDMLRRGASQALFSDLAERADENMMIDTTLLVHFFGKKGKAELTFDDFYRFMDNLQTEMLEIEFLTYSKGMTTISEEDFARILLRYTNVEDIRSYLENVRQCIPDEKGITFEEFRSFFQFLNNLEDFAIAMQMYNFACRSIGQDEFARAVYVATGLKLTRHLVNTIFKIFDVDHDDQLSYKEFIGIMKDRLHRGGRGYKAVERFTSFRSCLKKELAGR</sequence>
<dbReference type="SMART" id="SM00054">
    <property type="entry name" value="EFh"/>
    <property type="match status" value="2"/>
</dbReference>
<keyword evidence="8" id="KW-0496">Mitochondrion</keyword>
<dbReference type="GO" id="GO:0005509">
    <property type="term" value="F:calcium ion binding"/>
    <property type="evidence" value="ECO:0007669"/>
    <property type="project" value="InterPro"/>
</dbReference>
<feature type="transmembrane region" description="Helical" evidence="10">
    <location>
        <begin position="49"/>
        <end position="71"/>
    </location>
</feature>
<keyword evidence="6" id="KW-0106">Calcium</keyword>
<comment type="subcellular location">
    <subcellularLocation>
        <location evidence="1">Mitochondrion inner membrane</location>
    </subcellularLocation>
    <subcellularLocation>
        <location evidence="2">Mitochondrion intermembrane space</location>
    </subcellularLocation>
</comment>
<dbReference type="PROSITE" id="PS00018">
    <property type="entry name" value="EF_HAND_1"/>
    <property type="match status" value="2"/>
</dbReference>
<dbReference type="Pfam" id="PF13499">
    <property type="entry name" value="EF-hand_7"/>
    <property type="match status" value="1"/>
</dbReference>
<dbReference type="InterPro" id="IPR011992">
    <property type="entry name" value="EF-hand-dom_pair"/>
</dbReference>
<dbReference type="InterPro" id="IPR002048">
    <property type="entry name" value="EF_hand_dom"/>
</dbReference>
<dbReference type="PANTHER" id="PTHR12294">
    <property type="entry name" value="EF HAND DOMAIN FAMILY A1,A2-RELATED"/>
    <property type="match status" value="1"/>
</dbReference>
<keyword evidence="9 10" id="KW-0472">Membrane</keyword>
<feature type="domain" description="EF-hand" evidence="11">
    <location>
        <begin position="204"/>
        <end position="239"/>
    </location>
</feature>
<keyword evidence="7" id="KW-0809">Transit peptide</keyword>
<dbReference type="GO" id="GO:0036444">
    <property type="term" value="P:calcium import into the mitochondrion"/>
    <property type="evidence" value="ECO:0007669"/>
    <property type="project" value="UniProtKB-ARBA"/>
</dbReference>
<evidence type="ECO:0000256" key="6">
    <source>
        <dbReference type="ARBA" id="ARBA00022837"/>
    </source>
</evidence>
<reference evidence="12" key="1">
    <citation type="submission" date="2025-08" db="UniProtKB">
        <authorList>
            <consortium name="Ensembl"/>
        </authorList>
    </citation>
    <scope>IDENTIFICATION</scope>
</reference>
<evidence type="ECO:0000259" key="11">
    <source>
        <dbReference type="PROSITE" id="PS50222"/>
    </source>
</evidence>
<feature type="domain" description="EF-hand" evidence="11">
    <location>
        <begin position="441"/>
        <end position="476"/>
    </location>
</feature>
<dbReference type="InterPro" id="IPR018247">
    <property type="entry name" value="EF_Hand_1_Ca_BS"/>
</dbReference>
<evidence type="ECO:0000256" key="10">
    <source>
        <dbReference type="SAM" id="Phobius"/>
    </source>
</evidence>
<dbReference type="SUPFAM" id="SSF47473">
    <property type="entry name" value="EF-hand"/>
    <property type="match status" value="2"/>
</dbReference>
<dbReference type="GO" id="GO:1990246">
    <property type="term" value="C:uniplex complex"/>
    <property type="evidence" value="ECO:0007669"/>
    <property type="project" value="TreeGrafter"/>
</dbReference>
<evidence type="ECO:0000313" key="13">
    <source>
        <dbReference type="Proteomes" id="UP000472262"/>
    </source>
</evidence>
<evidence type="ECO:0000256" key="8">
    <source>
        <dbReference type="ARBA" id="ARBA00023128"/>
    </source>
</evidence>
<dbReference type="Ensembl" id="ENSSGRT00000009149.1">
    <property type="protein sequence ID" value="ENSSGRP00000008378.1"/>
    <property type="gene ID" value="ENSSGRG00000005515.1"/>
</dbReference>
<dbReference type="GO" id="GO:0051560">
    <property type="term" value="P:mitochondrial calcium ion homeostasis"/>
    <property type="evidence" value="ECO:0007669"/>
    <property type="project" value="TreeGrafter"/>
</dbReference>
<keyword evidence="10" id="KW-1133">Transmembrane helix</keyword>
<dbReference type="OMA" id="DEPAYPM"/>
<reference evidence="12" key="2">
    <citation type="submission" date="2025-09" db="UniProtKB">
        <authorList>
            <consortium name="Ensembl"/>
        </authorList>
    </citation>
    <scope>IDENTIFICATION</scope>
</reference>
<protein>
    <submittedName>
        <fullName evidence="12">Mitochondrial calcium uptake family member 3</fullName>
    </submittedName>
</protein>
<dbReference type="AlphaFoldDB" id="A0A672KF65"/>
<evidence type="ECO:0000256" key="9">
    <source>
        <dbReference type="ARBA" id="ARBA00023136"/>
    </source>
</evidence>
<evidence type="ECO:0000256" key="2">
    <source>
        <dbReference type="ARBA" id="ARBA00004569"/>
    </source>
</evidence>
<proteinExistence type="predicted"/>
<dbReference type="Gene3D" id="1.10.238.10">
    <property type="entry name" value="EF-hand"/>
    <property type="match status" value="2"/>
</dbReference>
<dbReference type="Proteomes" id="UP000472262">
    <property type="component" value="Unassembled WGS sequence"/>
</dbReference>
<dbReference type="GO" id="GO:0005758">
    <property type="term" value="C:mitochondrial intermembrane space"/>
    <property type="evidence" value="ECO:0007669"/>
    <property type="project" value="UniProtKB-SubCell"/>
</dbReference>
<evidence type="ECO:0000256" key="5">
    <source>
        <dbReference type="ARBA" id="ARBA00022792"/>
    </source>
</evidence>
<dbReference type="PROSITE" id="PS50222">
    <property type="entry name" value="EF_HAND_2"/>
    <property type="match status" value="2"/>
</dbReference>
<evidence type="ECO:0000256" key="3">
    <source>
        <dbReference type="ARBA" id="ARBA00022723"/>
    </source>
</evidence>
<gene>
    <name evidence="12" type="primary">LOC107562929</name>
</gene>
<evidence type="ECO:0000256" key="1">
    <source>
        <dbReference type="ARBA" id="ARBA00004273"/>
    </source>
</evidence>